<proteinExistence type="predicted"/>
<organism evidence="1">
    <name type="scientific">Leptolyngbya sp. NK1-12</name>
    <dbReference type="NCBI Taxonomy" id="2547451"/>
    <lineage>
        <taxon>Bacteria</taxon>
        <taxon>Bacillati</taxon>
        <taxon>Cyanobacteriota</taxon>
        <taxon>Cyanophyceae</taxon>
        <taxon>Leptolyngbyales</taxon>
        <taxon>Leptolyngbyaceae</taxon>
        <taxon>Leptolyngbya group</taxon>
        <taxon>Leptolyngbya</taxon>
    </lineage>
</organism>
<sequence length="65" mass="7611">MTPTTYSRFIRFLQEDLALSSASIAIALRYREHDPGPLPMILWQYGLITLEQLDRIFDWLETAQP</sequence>
<dbReference type="RefSeq" id="WP_036007722.1">
    <property type="nucleotide sequence ID" value="NZ_CP053586.1"/>
</dbReference>
<accession>A0AA97AG73</accession>
<dbReference type="Pfam" id="PF11165">
    <property type="entry name" value="DUF2949"/>
    <property type="match status" value="1"/>
</dbReference>
<dbReference type="InterPro" id="IPR021336">
    <property type="entry name" value="DUF2949"/>
</dbReference>
<protein>
    <submittedName>
        <fullName evidence="1">DUF2949 domain-containing protein</fullName>
    </submittedName>
</protein>
<reference evidence="1" key="1">
    <citation type="submission" date="2020-05" db="EMBL/GenBank/DDBJ databases">
        <authorList>
            <person name="Zhu T."/>
            <person name="Keshari N."/>
            <person name="Lu X."/>
        </authorList>
    </citation>
    <scope>NUCLEOTIDE SEQUENCE</scope>
    <source>
        <strain evidence="1">NK1-12</strain>
    </source>
</reference>
<name>A0AA97AG73_9CYAN</name>
<dbReference type="AlphaFoldDB" id="A0AA97AG73"/>
<evidence type="ECO:0000313" key="1">
    <source>
        <dbReference type="EMBL" id="WNZ21511.1"/>
    </source>
</evidence>
<dbReference type="EMBL" id="CP053586">
    <property type="protein sequence ID" value="WNZ21511.1"/>
    <property type="molecule type" value="Genomic_DNA"/>
</dbReference>
<gene>
    <name evidence="1" type="ORF">HJG54_00615</name>
</gene>